<dbReference type="AlphaFoldDB" id="A0A2T3MDG0"/>
<dbReference type="Pfam" id="PF12571">
    <property type="entry name" value="Phage_tail_fib"/>
    <property type="match status" value="1"/>
</dbReference>
<name>A0A2T3MDG0_9GAMM</name>
<dbReference type="Proteomes" id="UP000241954">
    <property type="component" value="Unassembled WGS sequence"/>
</dbReference>
<dbReference type="InterPro" id="IPR022225">
    <property type="entry name" value="Phage_tail_fibre_N"/>
</dbReference>
<dbReference type="Pfam" id="PF13884">
    <property type="entry name" value="Peptidase_S74"/>
    <property type="match status" value="1"/>
</dbReference>
<evidence type="ECO:0000313" key="2">
    <source>
        <dbReference type="EMBL" id="PSV91689.1"/>
    </source>
</evidence>
<organism evidence="2 3">
    <name type="scientific">Photobacterium iliopiscarium</name>
    <dbReference type="NCBI Taxonomy" id="56192"/>
    <lineage>
        <taxon>Bacteria</taxon>
        <taxon>Pseudomonadati</taxon>
        <taxon>Pseudomonadota</taxon>
        <taxon>Gammaproteobacteria</taxon>
        <taxon>Vibrionales</taxon>
        <taxon>Vibrionaceae</taxon>
        <taxon>Photobacterium</taxon>
    </lineage>
</organism>
<proteinExistence type="predicted"/>
<comment type="caution">
    <text evidence="2">The sequence shown here is derived from an EMBL/GenBank/DDBJ whole genome shotgun (WGS) entry which is preliminary data.</text>
</comment>
<protein>
    <recommendedName>
        <fullName evidence="1">Peptidase S74 domain-containing protein</fullName>
    </recommendedName>
</protein>
<accession>A0A2T3MDG0</accession>
<feature type="domain" description="Peptidase S74" evidence="1">
    <location>
        <begin position="753"/>
        <end position="851"/>
    </location>
</feature>
<dbReference type="PROSITE" id="PS51688">
    <property type="entry name" value="ICA"/>
    <property type="match status" value="1"/>
</dbReference>
<evidence type="ECO:0000259" key="1">
    <source>
        <dbReference type="PROSITE" id="PS51688"/>
    </source>
</evidence>
<dbReference type="InterPro" id="IPR030392">
    <property type="entry name" value="S74_ICA"/>
</dbReference>
<reference evidence="2 3" key="1">
    <citation type="submission" date="2018-01" db="EMBL/GenBank/DDBJ databases">
        <title>Whole genome sequencing of Histamine producing bacteria.</title>
        <authorList>
            <person name="Butler K."/>
        </authorList>
    </citation>
    <scope>NUCLEOTIDE SEQUENCE [LARGE SCALE GENOMIC DNA]</scope>
    <source>
        <strain evidence="2 3">NCIMB 13481</strain>
    </source>
</reference>
<dbReference type="EMBL" id="PYLW01000025">
    <property type="protein sequence ID" value="PSV91689.1"/>
    <property type="molecule type" value="Genomic_DNA"/>
</dbReference>
<evidence type="ECO:0000313" key="3">
    <source>
        <dbReference type="Proteomes" id="UP000241954"/>
    </source>
</evidence>
<gene>
    <name evidence="2" type="ORF">C9I88_16905</name>
</gene>
<sequence length="855" mass="95587">MLVGGVVVGSSASAGEVYTVVAKKENNKKDPANIIITDSGRLIFSKLRDNGNIIICDKIIFGYKPYRSDLPNENENINDDEIVYRADVTEQARINDNSVIFTAILSNNIGGFVFNWVGLYSTKYDAIIAVNYPSVTVKTVNAGVLIQSIILDYKGLAKITNITNDPKSWQFNTAKRIDQIDYNLSQMVIDQNGKDWFVDDSFLVTKNKESVKIKAGSVYLDGMRIKLNADKILDFFNDKYIYVDVYYEELDFGEKKAILNFSSSKQRVDDYVDSNGYKHKIYNLCHINSDGSFRDLRQLGKTTNVNTRQYYAPDYIKNRQCSSREMNELIRKVQAHGGGDIILGDHDYGVDAVLRQDDGYQTGWHVPFTPAQGQSQTQGVCFILSSGTKIRALSNNMIILRASNNFTRICGTGAFSSGFRNVLHIGFIPNDMNQSQLGSQQFCYVSTNISFSGGYSCVVFQPAASIDGRSSGSYYHSIGFNFYDVNYPVWFKQPLYSDDNLTTTTFLEGIRGHLCISAGKFEACDVHMQNCAFEGMSGEVIDFITSGSYENVFHNSLKISNTDFEVFQAATHVSRWGIILGQNVKFVNGDVEIDATRSPNVQYGKQVFGSYGTVNINTHVIEHVVGKGDDEKKLSHIMDNDGYLQYSRNCPVTIDITDYKFNYSVSFRNKETVIGGNLAGGGEYRQNNTEYGYIVLPSSSELANGGYGYGVWMVEDLPDYKPFYVKDRHHTTKYTVEADGSVLNATGSYGVISDPRTKTDFTDARDYTADFMKLRIGTYHSKITGNKQIGLLASDLQKVFPSLVGNIGDLTLANGNKIQDCLVDKSTPLIYMLVKVVQEQQKKIELLSEKLLSDR</sequence>